<sequence length="68" mass="7489">MSIDRKDSHNLISAAMCHGALRNYELSLQAFNEAATMTDDGGTQDILSHSLDIILTVYAKYTSKSLKL</sequence>
<accession>A0AC35UCI3</accession>
<protein>
    <submittedName>
        <fullName evidence="2">TPR_REGION domain-containing protein</fullName>
    </submittedName>
</protein>
<evidence type="ECO:0000313" key="2">
    <source>
        <dbReference type="WBParaSite" id="RSKR_0001007566.1"/>
    </source>
</evidence>
<evidence type="ECO:0000313" key="1">
    <source>
        <dbReference type="Proteomes" id="UP000095286"/>
    </source>
</evidence>
<organism evidence="1 2">
    <name type="scientific">Rhabditophanes sp. KR3021</name>
    <dbReference type="NCBI Taxonomy" id="114890"/>
    <lineage>
        <taxon>Eukaryota</taxon>
        <taxon>Metazoa</taxon>
        <taxon>Ecdysozoa</taxon>
        <taxon>Nematoda</taxon>
        <taxon>Chromadorea</taxon>
        <taxon>Rhabditida</taxon>
        <taxon>Tylenchina</taxon>
        <taxon>Panagrolaimomorpha</taxon>
        <taxon>Strongyloidoidea</taxon>
        <taxon>Alloionematidae</taxon>
        <taxon>Rhabditophanes</taxon>
    </lineage>
</organism>
<dbReference type="Proteomes" id="UP000095286">
    <property type="component" value="Unplaced"/>
</dbReference>
<proteinExistence type="predicted"/>
<reference evidence="2" key="1">
    <citation type="submission" date="2025-08" db="UniProtKB">
        <authorList>
            <consortium name="WormBaseParasite"/>
        </authorList>
    </citation>
    <scope>IDENTIFICATION</scope>
    <source>
        <strain evidence="2">KR3021</strain>
    </source>
</reference>
<dbReference type="WBParaSite" id="RSKR_0001007566.1">
    <property type="protein sequence ID" value="RSKR_0001007566.1"/>
    <property type="gene ID" value="RSKR_0001007566"/>
</dbReference>
<name>A0AC35UCI3_9BILA</name>